<organism evidence="1 2">
    <name type="scientific">Necator americanus</name>
    <name type="common">Human hookworm</name>
    <dbReference type="NCBI Taxonomy" id="51031"/>
    <lineage>
        <taxon>Eukaryota</taxon>
        <taxon>Metazoa</taxon>
        <taxon>Ecdysozoa</taxon>
        <taxon>Nematoda</taxon>
        <taxon>Chromadorea</taxon>
        <taxon>Rhabditida</taxon>
        <taxon>Rhabditina</taxon>
        <taxon>Rhabditomorpha</taxon>
        <taxon>Strongyloidea</taxon>
        <taxon>Ancylostomatidae</taxon>
        <taxon>Bunostominae</taxon>
        <taxon>Necator</taxon>
    </lineage>
</organism>
<evidence type="ECO:0000313" key="1">
    <source>
        <dbReference type="EMBL" id="KAK6744695.1"/>
    </source>
</evidence>
<dbReference type="PANTHER" id="PTHR36955:SF1">
    <property type="entry name" value="SECRETED NEMATODE CLADE V PROTEIN GENE FAMILY"/>
    <property type="match status" value="1"/>
</dbReference>
<comment type="caution">
    <text evidence="1">The sequence shown here is derived from an EMBL/GenBank/DDBJ whole genome shotgun (WGS) entry which is preliminary data.</text>
</comment>
<dbReference type="EMBL" id="JAVFWL010000003">
    <property type="protein sequence ID" value="KAK6744695.1"/>
    <property type="molecule type" value="Genomic_DNA"/>
</dbReference>
<accession>A0ABR1D2H1</accession>
<dbReference type="PANTHER" id="PTHR36955">
    <property type="entry name" value="SECRETED NEMATODE CLADE V PROTEIN GENE FAMILY"/>
    <property type="match status" value="1"/>
</dbReference>
<reference evidence="1 2" key="1">
    <citation type="submission" date="2023-08" db="EMBL/GenBank/DDBJ databases">
        <title>A Necator americanus chromosomal reference genome.</title>
        <authorList>
            <person name="Ilik V."/>
            <person name="Petrzelkova K.J."/>
            <person name="Pardy F."/>
            <person name="Fuh T."/>
            <person name="Niatou-Singa F.S."/>
            <person name="Gouil Q."/>
            <person name="Baker L."/>
            <person name="Ritchie M.E."/>
            <person name="Jex A.R."/>
            <person name="Gazzola D."/>
            <person name="Li H."/>
            <person name="Toshio Fujiwara R."/>
            <person name="Zhan B."/>
            <person name="Aroian R.V."/>
            <person name="Pafco B."/>
            <person name="Schwarz E.M."/>
        </authorList>
    </citation>
    <scope>NUCLEOTIDE SEQUENCE [LARGE SCALE GENOMIC DNA]</scope>
    <source>
        <strain evidence="1 2">Aroian</strain>
        <tissue evidence="1">Whole animal</tissue>
    </source>
</reference>
<dbReference type="Proteomes" id="UP001303046">
    <property type="component" value="Unassembled WGS sequence"/>
</dbReference>
<dbReference type="Pfam" id="PF17619">
    <property type="entry name" value="SCVP"/>
    <property type="match status" value="1"/>
</dbReference>
<dbReference type="InterPro" id="IPR035126">
    <property type="entry name" value="SCVP"/>
</dbReference>
<name>A0ABR1D2H1_NECAM</name>
<evidence type="ECO:0008006" key="3">
    <source>
        <dbReference type="Google" id="ProtNLM"/>
    </source>
</evidence>
<evidence type="ECO:0000313" key="2">
    <source>
        <dbReference type="Proteomes" id="UP001303046"/>
    </source>
</evidence>
<gene>
    <name evidence="1" type="primary">Necator_chrIII.g12189</name>
    <name evidence="1" type="ORF">RB195_011423</name>
</gene>
<sequence length="188" mass="21123">MRVRRVCSIRRCHRKAITISDHGNIRFRTTVVVKLYKSVYRKVYASSSTEMILLLFVAFLSSAQACAPGTSPSEEVSTTPGETRKPQNEKVVVTVISNQTFDPTKNHAHLKVVRALLDDYVHSNGLAFDRDLVQEIVENMNGKFAIRYVIIGADCEQVEQFVRGVKNHANYITVVKLQCGSNPEIVIN</sequence>
<proteinExistence type="predicted"/>
<protein>
    <recommendedName>
        <fullName evidence="3">Receptor ligand binding region domain-containing protein</fullName>
    </recommendedName>
</protein>
<keyword evidence="2" id="KW-1185">Reference proteome</keyword>